<dbReference type="InterPro" id="IPR038508">
    <property type="entry name" value="ArfGAP_dom_sf"/>
</dbReference>
<organism evidence="11 12">
    <name type="scientific">Megalops atlanticus</name>
    <name type="common">Tarpon</name>
    <name type="synonym">Clupea gigantea</name>
    <dbReference type="NCBI Taxonomy" id="7932"/>
    <lineage>
        <taxon>Eukaryota</taxon>
        <taxon>Metazoa</taxon>
        <taxon>Chordata</taxon>
        <taxon>Craniata</taxon>
        <taxon>Vertebrata</taxon>
        <taxon>Euteleostomi</taxon>
        <taxon>Actinopterygii</taxon>
        <taxon>Neopterygii</taxon>
        <taxon>Teleostei</taxon>
        <taxon>Elopiformes</taxon>
        <taxon>Megalopidae</taxon>
        <taxon>Megalops</taxon>
    </lineage>
</organism>
<evidence type="ECO:0000256" key="1">
    <source>
        <dbReference type="ARBA" id="ARBA00004496"/>
    </source>
</evidence>
<dbReference type="EMBL" id="JAFDVH010000001">
    <property type="protein sequence ID" value="KAG7491643.1"/>
    <property type="molecule type" value="Genomic_DNA"/>
</dbReference>
<keyword evidence="5" id="KW-0677">Repeat</keyword>
<dbReference type="Pfam" id="PF00169">
    <property type="entry name" value="PH"/>
    <property type="match status" value="2"/>
</dbReference>
<evidence type="ECO:0000256" key="2">
    <source>
        <dbReference type="ARBA" id="ARBA00022468"/>
    </source>
</evidence>
<gene>
    <name evidence="11" type="ORF">MATL_G00005850</name>
</gene>
<dbReference type="PROSITE" id="PS50115">
    <property type="entry name" value="ARFGAP"/>
    <property type="match status" value="1"/>
</dbReference>
<comment type="subcellular location">
    <subcellularLocation>
        <location evidence="1">Cytoplasm</location>
    </subcellularLocation>
</comment>
<evidence type="ECO:0000256" key="5">
    <source>
        <dbReference type="ARBA" id="ARBA00022737"/>
    </source>
</evidence>
<dbReference type="GO" id="GO:0008270">
    <property type="term" value="F:zinc ion binding"/>
    <property type="evidence" value="ECO:0007669"/>
    <property type="project" value="UniProtKB-KW"/>
</dbReference>
<evidence type="ECO:0000256" key="8">
    <source>
        <dbReference type="PROSITE-ProRule" id="PRU00288"/>
    </source>
</evidence>
<keyword evidence="7" id="KW-0862">Zinc</keyword>
<dbReference type="InterPro" id="IPR037849">
    <property type="entry name" value="PH1_ADAP"/>
</dbReference>
<dbReference type="PANTHER" id="PTHR46021:SF6">
    <property type="entry name" value="ARF-GAP WITH DUAL PH DOMAIN-CONTAINING PROTEIN 2"/>
    <property type="match status" value="1"/>
</dbReference>
<dbReference type="SMART" id="SM00233">
    <property type="entry name" value="PH"/>
    <property type="match status" value="2"/>
</dbReference>
<dbReference type="SUPFAM" id="SSF57863">
    <property type="entry name" value="ArfGap/RecO-like zinc finger"/>
    <property type="match status" value="1"/>
</dbReference>
<dbReference type="SUPFAM" id="SSF50729">
    <property type="entry name" value="PH domain-like"/>
    <property type="match status" value="2"/>
</dbReference>
<evidence type="ECO:0000259" key="10">
    <source>
        <dbReference type="PROSITE" id="PS50115"/>
    </source>
</evidence>
<keyword evidence="12" id="KW-1185">Reference proteome</keyword>
<evidence type="ECO:0000256" key="6">
    <source>
        <dbReference type="ARBA" id="ARBA00022771"/>
    </source>
</evidence>
<dbReference type="FunFam" id="1.10.220.150:FF:000011">
    <property type="entry name" value="Arf-GAP with dual PH domain-containing protein 1"/>
    <property type="match status" value="1"/>
</dbReference>
<evidence type="ECO:0000256" key="7">
    <source>
        <dbReference type="ARBA" id="ARBA00022833"/>
    </source>
</evidence>
<dbReference type="InterPro" id="IPR011993">
    <property type="entry name" value="PH-like_dom_sf"/>
</dbReference>
<dbReference type="InterPro" id="IPR001164">
    <property type="entry name" value="ArfGAP_dom"/>
</dbReference>
<protein>
    <recommendedName>
        <fullName evidence="13">ArfGAP with dual PH domains 2</fullName>
    </recommendedName>
</protein>
<reference evidence="11" key="1">
    <citation type="submission" date="2021-01" db="EMBL/GenBank/DDBJ databases">
        <authorList>
            <person name="Zahm M."/>
            <person name="Roques C."/>
            <person name="Cabau C."/>
            <person name="Klopp C."/>
            <person name="Donnadieu C."/>
            <person name="Jouanno E."/>
            <person name="Lampietro C."/>
            <person name="Louis A."/>
            <person name="Herpin A."/>
            <person name="Echchiki A."/>
            <person name="Berthelot C."/>
            <person name="Parey E."/>
            <person name="Roest-Crollius H."/>
            <person name="Braasch I."/>
            <person name="Postlethwait J."/>
            <person name="Bobe J."/>
            <person name="Montfort J."/>
            <person name="Bouchez O."/>
            <person name="Begum T."/>
            <person name="Mejri S."/>
            <person name="Adams A."/>
            <person name="Chen W.-J."/>
            <person name="Guiguen Y."/>
        </authorList>
    </citation>
    <scope>NUCLEOTIDE SEQUENCE</scope>
    <source>
        <strain evidence="11">YG-15Mar2019-1</strain>
        <tissue evidence="11">Brain</tissue>
    </source>
</reference>
<dbReference type="GO" id="GO:0005096">
    <property type="term" value="F:GTPase activator activity"/>
    <property type="evidence" value="ECO:0007669"/>
    <property type="project" value="UniProtKB-KW"/>
</dbReference>
<dbReference type="PRINTS" id="PR00405">
    <property type="entry name" value="REVINTRACTNG"/>
</dbReference>
<proteinExistence type="predicted"/>
<dbReference type="FunFam" id="2.30.29.30:FF:000099">
    <property type="entry name" value="Arf-GAP with dual PH domain-containing protein 1"/>
    <property type="match status" value="1"/>
</dbReference>
<dbReference type="InterPro" id="IPR037851">
    <property type="entry name" value="PH2_ADAP"/>
</dbReference>
<dbReference type="SMART" id="SM00105">
    <property type="entry name" value="ArfGap"/>
    <property type="match status" value="1"/>
</dbReference>
<sequence length="381" mass="44992">MADRDRNKKVLLDLVKHPDNSHCADCGAPEPDWASYKLGVFVCLNCSGTHRNLPAISRIKSIRLDFWDDDLVEFMRTNGNAAARSIYERTVPIFYYRPQPQDCVVLRDQWIRAKYERREFTGENTHLQHAYSSGFYEGILWKKGKDNKQFLKRRFVLSAKDFTLKYFTREDQSKGPKAVIAIKDLNAVFQPEKIGHKHGLQITYLQEEHTRNLFVYHDNGEEIVFWFNAIRATRYAYLKTAFPMASDNELIPWITRNYLKEGYMEKTGPLQREPFKKRWFVLNSRDRKLLYFKTPLDAVELGAVFIGTENHGYSVRESQPKGTRGNKWKCGVTVETPDRQFVFMCEQEREQKEWVEAFREVISRPMVPQDYNTEANMRRRR</sequence>
<feature type="domain" description="Arf-GAP" evidence="10">
    <location>
        <begin position="8"/>
        <end position="121"/>
    </location>
</feature>
<comment type="caution">
    <text evidence="11">The sequence shown here is derived from an EMBL/GenBank/DDBJ whole genome shotgun (WGS) entry which is preliminary data.</text>
</comment>
<keyword evidence="2" id="KW-0343">GTPase activation</keyword>
<dbReference type="CDD" id="cd13252">
    <property type="entry name" value="PH1_ADAP"/>
    <property type="match status" value="1"/>
</dbReference>
<evidence type="ECO:0000313" key="11">
    <source>
        <dbReference type="EMBL" id="KAG7491643.1"/>
    </source>
</evidence>
<dbReference type="GO" id="GO:0007507">
    <property type="term" value="P:heart development"/>
    <property type="evidence" value="ECO:0007669"/>
    <property type="project" value="TreeGrafter"/>
</dbReference>
<dbReference type="PROSITE" id="PS50003">
    <property type="entry name" value="PH_DOMAIN"/>
    <property type="match status" value="2"/>
</dbReference>
<dbReference type="GO" id="GO:0005886">
    <property type="term" value="C:plasma membrane"/>
    <property type="evidence" value="ECO:0007669"/>
    <property type="project" value="TreeGrafter"/>
</dbReference>
<feature type="domain" description="PH" evidence="9">
    <location>
        <begin position="133"/>
        <end position="235"/>
    </location>
</feature>
<dbReference type="Pfam" id="PF01412">
    <property type="entry name" value="ArfGap"/>
    <property type="match status" value="1"/>
</dbReference>
<dbReference type="PANTHER" id="PTHR46021">
    <property type="entry name" value="ARF-GAP WITH DUAL PH DOMAIN-CONTAINING PROTEIN 1-LIKE PROTEIN"/>
    <property type="match status" value="1"/>
</dbReference>
<dbReference type="OrthoDB" id="73919at2759"/>
<dbReference type="Gene3D" id="2.30.29.30">
    <property type="entry name" value="Pleckstrin-homology domain (PH domain)/Phosphotyrosine-binding domain (PTB)"/>
    <property type="match status" value="2"/>
</dbReference>
<dbReference type="GO" id="GO:1902936">
    <property type="term" value="F:phosphatidylinositol bisphosphate binding"/>
    <property type="evidence" value="ECO:0007669"/>
    <property type="project" value="InterPro"/>
</dbReference>
<evidence type="ECO:0000259" key="9">
    <source>
        <dbReference type="PROSITE" id="PS50003"/>
    </source>
</evidence>
<accession>A0A9D3QKK1</accession>
<evidence type="ECO:0000313" key="12">
    <source>
        <dbReference type="Proteomes" id="UP001046870"/>
    </source>
</evidence>
<dbReference type="Proteomes" id="UP001046870">
    <property type="component" value="Chromosome 1"/>
</dbReference>
<dbReference type="Gene3D" id="1.10.220.150">
    <property type="entry name" value="Arf GTPase activating protein"/>
    <property type="match status" value="1"/>
</dbReference>
<evidence type="ECO:0000256" key="3">
    <source>
        <dbReference type="ARBA" id="ARBA00022490"/>
    </source>
</evidence>
<dbReference type="FunFam" id="2.30.29.30:FF:000080">
    <property type="entry name" value="Arf-GAP with dual PH domain-containing protein 1"/>
    <property type="match status" value="1"/>
</dbReference>
<dbReference type="InterPro" id="IPR052589">
    <property type="entry name" value="Arf-GAP_dual-PH_domain"/>
</dbReference>
<dbReference type="AlphaFoldDB" id="A0A9D3QKK1"/>
<dbReference type="CDD" id="cd01251">
    <property type="entry name" value="PH2_ADAP"/>
    <property type="match status" value="1"/>
</dbReference>
<keyword evidence="6 8" id="KW-0863">Zinc-finger</keyword>
<dbReference type="GO" id="GO:0005737">
    <property type="term" value="C:cytoplasm"/>
    <property type="evidence" value="ECO:0007669"/>
    <property type="project" value="UniProtKB-SubCell"/>
</dbReference>
<dbReference type="InterPro" id="IPR001849">
    <property type="entry name" value="PH_domain"/>
</dbReference>
<feature type="domain" description="PH" evidence="9">
    <location>
        <begin position="257"/>
        <end position="363"/>
    </location>
</feature>
<dbReference type="InterPro" id="IPR037278">
    <property type="entry name" value="ARFGAP/RecO"/>
</dbReference>
<evidence type="ECO:0000256" key="4">
    <source>
        <dbReference type="ARBA" id="ARBA00022723"/>
    </source>
</evidence>
<keyword evidence="4" id="KW-0479">Metal-binding</keyword>
<name>A0A9D3QKK1_MEGAT</name>
<keyword evidence="3" id="KW-0963">Cytoplasm</keyword>
<dbReference type="GO" id="GO:0005547">
    <property type="term" value="F:phosphatidylinositol-3,4,5-trisphosphate binding"/>
    <property type="evidence" value="ECO:0007669"/>
    <property type="project" value="TreeGrafter"/>
</dbReference>
<evidence type="ECO:0008006" key="13">
    <source>
        <dbReference type="Google" id="ProtNLM"/>
    </source>
</evidence>